<dbReference type="InterPro" id="IPR004045">
    <property type="entry name" value="Glutathione_S-Trfase_N"/>
</dbReference>
<dbReference type="WBParaSite" id="SBAD_0000380501-mRNA-1">
    <property type="protein sequence ID" value="SBAD_0000380501-mRNA-1"/>
    <property type="gene ID" value="SBAD_0000380501"/>
</dbReference>
<reference evidence="6" key="1">
    <citation type="submission" date="2016-06" db="UniProtKB">
        <authorList>
            <consortium name="WormBaseParasite"/>
        </authorList>
    </citation>
    <scope>IDENTIFICATION</scope>
</reference>
<dbReference type="Pfam" id="PF13417">
    <property type="entry name" value="GST_N_3"/>
    <property type="match status" value="1"/>
</dbReference>
<dbReference type="InterPro" id="IPR010987">
    <property type="entry name" value="Glutathione-S-Trfase_C-like"/>
</dbReference>
<dbReference type="Gene3D" id="1.20.1050.10">
    <property type="match status" value="1"/>
</dbReference>
<keyword evidence="5" id="KW-1185">Reference proteome</keyword>
<sequence>MESSASSTLSPLPYLALSFEVINIDLKNQPHWYVEKNPLKKVPCIESNGLIVYESLIASEWIDETYGGRKLLPEDPYQKAKQKMLTERLTVVRRDPGWADYMVWPWVERMEAVASLSHGRIEITREDYPKLHQYVFRMQSTPEVKALAISGDLHAQFIEGFVKGSPPFDLLLDDGCR</sequence>
<dbReference type="Proteomes" id="UP000270296">
    <property type="component" value="Unassembled WGS sequence"/>
</dbReference>
<dbReference type="InterPro" id="IPR050983">
    <property type="entry name" value="GST_Omega/HSP26"/>
</dbReference>
<dbReference type="PANTHER" id="PTHR43968:SF6">
    <property type="entry name" value="GLUTATHIONE S-TRANSFERASE OMEGA"/>
    <property type="match status" value="1"/>
</dbReference>
<dbReference type="AlphaFoldDB" id="A0A183IJ45"/>
<proteinExistence type="inferred from homology"/>
<accession>A0A183IJ45</accession>
<feature type="domain" description="GST C-terminal" evidence="3">
    <location>
        <begin position="1"/>
        <end position="168"/>
    </location>
</feature>
<dbReference type="GO" id="GO:0005737">
    <property type="term" value="C:cytoplasm"/>
    <property type="evidence" value="ECO:0007669"/>
    <property type="project" value="TreeGrafter"/>
</dbReference>
<dbReference type="PROSITE" id="PS50405">
    <property type="entry name" value="GST_CTER"/>
    <property type="match status" value="1"/>
</dbReference>
<evidence type="ECO:0000313" key="5">
    <source>
        <dbReference type="Proteomes" id="UP000270296"/>
    </source>
</evidence>
<feature type="domain" description="GST N-terminal" evidence="2">
    <location>
        <begin position="1"/>
        <end position="70"/>
    </location>
</feature>
<dbReference type="InterPro" id="IPR036282">
    <property type="entry name" value="Glutathione-S-Trfase_C_sf"/>
</dbReference>
<evidence type="ECO:0000259" key="2">
    <source>
        <dbReference type="PROSITE" id="PS50404"/>
    </source>
</evidence>
<evidence type="ECO:0000313" key="4">
    <source>
        <dbReference type="EMBL" id="VDP01886.1"/>
    </source>
</evidence>
<gene>
    <name evidence="4" type="ORF">SBAD_LOCUS3641</name>
</gene>
<dbReference type="PANTHER" id="PTHR43968">
    <property type="match status" value="1"/>
</dbReference>
<reference evidence="4 5" key="2">
    <citation type="submission" date="2018-11" db="EMBL/GenBank/DDBJ databases">
        <authorList>
            <consortium name="Pathogen Informatics"/>
        </authorList>
    </citation>
    <scope>NUCLEOTIDE SEQUENCE [LARGE SCALE GENOMIC DNA]</scope>
</reference>
<evidence type="ECO:0000259" key="3">
    <source>
        <dbReference type="PROSITE" id="PS50405"/>
    </source>
</evidence>
<dbReference type="GO" id="GO:0004364">
    <property type="term" value="F:glutathione transferase activity"/>
    <property type="evidence" value="ECO:0007669"/>
    <property type="project" value="TreeGrafter"/>
</dbReference>
<dbReference type="PROSITE" id="PS50404">
    <property type="entry name" value="GST_NTER"/>
    <property type="match status" value="1"/>
</dbReference>
<organism evidence="6">
    <name type="scientific">Soboliphyme baturini</name>
    <dbReference type="NCBI Taxonomy" id="241478"/>
    <lineage>
        <taxon>Eukaryota</taxon>
        <taxon>Metazoa</taxon>
        <taxon>Ecdysozoa</taxon>
        <taxon>Nematoda</taxon>
        <taxon>Enoplea</taxon>
        <taxon>Dorylaimia</taxon>
        <taxon>Dioctophymatida</taxon>
        <taxon>Dioctophymatoidea</taxon>
        <taxon>Soboliphymatidae</taxon>
        <taxon>Soboliphyme</taxon>
    </lineage>
</organism>
<dbReference type="SUPFAM" id="SSF47616">
    <property type="entry name" value="GST C-terminal domain-like"/>
    <property type="match status" value="1"/>
</dbReference>
<evidence type="ECO:0000256" key="1">
    <source>
        <dbReference type="ARBA" id="ARBA00011067"/>
    </source>
</evidence>
<dbReference type="SUPFAM" id="SSF52833">
    <property type="entry name" value="Thioredoxin-like"/>
    <property type="match status" value="1"/>
</dbReference>
<comment type="similarity">
    <text evidence="1">Belongs to the GST superfamily. Omega family.</text>
</comment>
<name>A0A183IJ45_9BILA</name>
<dbReference type="GO" id="GO:0045174">
    <property type="term" value="F:glutathione dehydrogenase (ascorbate) activity"/>
    <property type="evidence" value="ECO:0007669"/>
    <property type="project" value="TreeGrafter"/>
</dbReference>
<dbReference type="GO" id="GO:0006749">
    <property type="term" value="P:glutathione metabolic process"/>
    <property type="evidence" value="ECO:0007669"/>
    <property type="project" value="TreeGrafter"/>
</dbReference>
<evidence type="ECO:0000313" key="6">
    <source>
        <dbReference type="WBParaSite" id="SBAD_0000380501-mRNA-1"/>
    </source>
</evidence>
<dbReference type="OrthoDB" id="4951845at2759"/>
<dbReference type="Gene3D" id="3.40.30.10">
    <property type="entry name" value="Glutaredoxin"/>
    <property type="match status" value="1"/>
</dbReference>
<dbReference type="EMBL" id="UZAM01007862">
    <property type="protein sequence ID" value="VDP01886.1"/>
    <property type="molecule type" value="Genomic_DNA"/>
</dbReference>
<dbReference type="InterPro" id="IPR036249">
    <property type="entry name" value="Thioredoxin-like_sf"/>
</dbReference>
<protein>
    <submittedName>
        <fullName evidence="6">GST N-terminal domain-containing protein</fullName>
    </submittedName>
</protein>